<dbReference type="GO" id="GO:0016020">
    <property type="term" value="C:membrane"/>
    <property type="evidence" value="ECO:0007669"/>
    <property type="project" value="TreeGrafter"/>
</dbReference>
<accession>A0A447CU05</accession>
<dbReference type="PANTHER" id="PTHR43798">
    <property type="entry name" value="MONOACYLGLYCEROL LIPASE"/>
    <property type="match status" value="1"/>
</dbReference>
<feature type="region of interest" description="Disordered" evidence="1">
    <location>
        <begin position="359"/>
        <end position="380"/>
    </location>
</feature>
<comment type="caution">
    <text evidence="3">The sequence shown here is derived from an EMBL/GenBank/DDBJ whole genome shotgun (WGS) entry which is preliminary data.</text>
</comment>
<dbReference type="SUPFAM" id="SSF53474">
    <property type="entry name" value="alpha/beta-Hydrolases"/>
    <property type="match status" value="1"/>
</dbReference>
<sequence length="380" mass="39719">MIEIETRGSHFAGDDRTGISGATPATGTAVPPAPLLRHLVVEPGVAGAEPSAVPTPAGPALAAAVAASLNGRTAHVIEVRAAAASGPPVVLLHGLGGLAEEILAPLMPLAARHRLLALDRPGYGSSAPQPADELAPDRQADWVAAVLESLDVAPAIVVAHSFGASVALWLARSHPQRVAGLVLLAPFCRPTQPASKPLLRLATMPAIGRPVRWAIPQVAPWLAGRVLASSFAPDPVPPHMLRLPFAVAVQPPAVLAMAAELRGFNPAMERFAAAARPIDCRTVVIWGGRDRVTPWPHHGAWLMPQLGWGSAVELPAVGHMIQHLRPDVVAGAVAEVAASCGRLGRLMHRVRRAAGRAVRSTSRHIRSQARTGSTCQMRSQ</sequence>
<keyword evidence="4" id="KW-1185">Reference proteome</keyword>
<proteinExistence type="predicted"/>
<feature type="domain" description="AB hydrolase-1" evidence="2">
    <location>
        <begin position="87"/>
        <end position="325"/>
    </location>
</feature>
<evidence type="ECO:0000259" key="2">
    <source>
        <dbReference type="Pfam" id="PF00561"/>
    </source>
</evidence>
<feature type="compositionally biased region" description="Polar residues" evidence="1">
    <location>
        <begin position="368"/>
        <end position="380"/>
    </location>
</feature>
<dbReference type="EMBL" id="UWOC01000134">
    <property type="protein sequence ID" value="VCU08718.1"/>
    <property type="molecule type" value="Genomic_DNA"/>
</dbReference>
<feature type="region of interest" description="Disordered" evidence="1">
    <location>
        <begin position="1"/>
        <end position="27"/>
    </location>
</feature>
<dbReference type="Proteomes" id="UP000289200">
    <property type="component" value="Unassembled WGS sequence"/>
</dbReference>
<feature type="compositionally biased region" description="Basic and acidic residues" evidence="1">
    <location>
        <begin position="1"/>
        <end position="17"/>
    </location>
</feature>
<evidence type="ECO:0000313" key="4">
    <source>
        <dbReference type="Proteomes" id="UP000289200"/>
    </source>
</evidence>
<dbReference type="GO" id="GO:0003824">
    <property type="term" value="F:catalytic activity"/>
    <property type="evidence" value="ECO:0007669"/>
    <property type="project" value="InterPro"/>
</dbReference>
<evidence type="ECO:0000313" key="3">
    <source>
        <dbReference type="EMBL" id="VCU08718.1"/>
    </source>
</evidence>
<dbReference type="InterPro" id="IPR050266">
    <property type="entry name" value="AB_hydrolase_sf"/>
</dbReference>
<dbReference type="RefSeq" id="WP_129608762.1">
    <property type="nucleotide sequence ID" value="NZ_UWOC01000134.1"/>
</dbReference>
<dbReference type="PRINTS" id="PR00412">
    <property type="entry name" value="EPOXHYDRLASE"/>
</dbReference>
<name>A0A447CU05_9BRAD</name>
<protein>
    <submittedName>
        <fullName evidence="3">Dihydrolipoyllysine-residue acetyltransferase component of acetoin cleaving system</fullName>
    </submittedName>
</protein>
<dbReference type="InterPro" id="IPR029058">
    <property type="entry name" value="AB_hydrolase_fold"/>
</dbReference>
<dbReference type="PANTHER" id="PTHR43798:SF33">
    <property type="entry name" value="HYDROLASE, PUTATIVE (AFU_ORTHOLOGUE AFUA_2G14860)-RELATED"/>
    <property type="match status" value="1"/>
</dbReference>
<dbReference type="InterPro" id="IPR000639">
    <property type="entry name" value="Epox_hydrolase-like"/>
</dbReference>
<dbReference type="Pfam" id="PF00561">
    <property type="entry name" value="Abhydrolase_1"/>
    <property type="match status" value="1"/>
</dbReference>
<gene>
    <name evidence="3" type="primary">acoC</name>
    <name evidence="3" type="ORF">RHODGE_RHODGE_01882</name>
</gene>
<dbReference type="Gene3D" id="3.40.50.1820">
    <property type="entry name" value="alpha/beta hydrolase"/>
    <property type="match status" value="1"/>
</dbReference>
<reference evidence="4" key="1">
    <citation type="submission" date="2018-10" db="EMBL/GenBank/DDBJ databases">
        <authorList>
            <person name="Peiro R."/>
            <person name="Begona"/>
            <person name="Cbmso G."/>
            <person name="Lopez M."/>
            <person name="Gonzalez S."/>
            <person name="Sacristan E."/>
            <person name="Castillo E."/>
        </authorList>
    </citation>
    <scope>NUCLEOTIDE SEQUENCE [LARGE SCALE GENOMIC DNA]</scope>
</reference>
<evidence type="ECO:0000256" key="1">
    <source>
        <dbReference type="SAM" id="MobiDB-lite"/>
    </source>
</evidence>
<dbReference type="PRINTS" id="PR00111">
    <property type="entry name" value="ABHYDROLASE"/>
</dbReference>
<dbReference type="AlphaFoldDB" id="A0A447CU05"/>
<dbReference type="OrthoDB" id="9804723at2"/>
<organism evidence="3 4">
    <name type="scientific">Rhodoplanes serenus</name>
    <dbReference type="NCBI Taxonomy" id="200615"/>
    <lineage>
        <taxon>Bacteria</taxon>
        <taxon>Pseudomonadati</taxon>
        <taxon>Pseudomonadota</taxon>
        <taxon>Alphaproteobacteria</taxon>
        <taxon>Hyphomicrobiales</taxon>
        <taxon>Nitrobacteraceae</taxon>
        <taxon>Rhodoplanes</taxon>
    </lineage>
</organism>
<dbReference type="InterPro" id="IPR000073">
    <property type="entry name" value="AB_hydrolase_1"/>
</dbReference>